<evidence type="ECO:0000313" key="2">
    <source>
        <dbReference type="Proteomes" id="UP000193334"/>
    </source>
</evidence>
<organism evidence="1 2">
    <name type="scientific">Sedimentisphaera salicampi</name>
    <dbReference type="NCBI Taxonomy" id="1941349"/>
    <lineage>
        <taxon>Bacteria</taxon>
        <taxon>Pseudomonadati</taxon>
        <taxon>Planctomycetota</taxon>
        <taxon>Phycisphaerae</taxon>
        <taxon>Sedimentisphaerales</taxon>
        <taxon>Sedimentisphaeraceae</taxon>
        <taxon>Sedimentisphaera</taxon>
    </lineage>
</organism>
<protein>
    <submittedName>
        <fullName evidence="1">RNA polymerase sigma factor, sigma-70 family</fullName>
    </submittedName>
</protein>
<dbReference type="InterPro" id="IPR013324">
    <property type="entry name" value="RNA_pol_sigma_r3/r4-like"/>
</dbReference>
<dbReference type="Proteomes" id="UP000193334">
    <property type="component" value="Chromosome"/>
</dbReference>
<name>A0A1W6LN03_9BACT</name>
<sequence>MDGNQFDYRQALREEVEDMLTAARGLKRKDRKLIEQYFLEGQSITNLAKSRGKCRQTISKRISKLLKRLKDYNACYPRSTLGGAIARDYFLRGMSIRETAKARGCSEYRVRKHIKLAGKYSRKKAGAEL</sequence>
<dbReference type="RefSeq" id="WP_085755826.1">
    <property type="nucleotide sequence ID" value="NZ_CP021023.1"/>
</dbReference>
<dbReference type="InterPro" id="IPR036388">
    <property type="entry name" value="WH-like_DNA-bd_sf"/>
</dbReference>
<dbReference type="SUPFAM" id="SSF88659">
    <property type="entry name" value="Sigma3 and sigma4 domains of RNA polymerase sigma factors"/>
    <property type="match status" value="1"/>
</dbReference>
<dbReference type="AlphaFoldDB" id="A0A1W6LN03"/>
<dbReference type="Gene3D" id="1.10.10.10">
    <property type="entry name" value="Winged helix-like DNA-binding domain superfamily/Winged helix DNA-binding domain"/>
    <property type="match status" value="1"/>
</dbReference>
<proteinExistence type="predicted"/>
<dbReference type="KEGG" id="pbp:STSP1_01553"/>
<dbReference type="EMBL" id="CP021023">
    <property type="protein sequence ID" value="ARN57157.1"/>
    <property type="molecule type" value="Genomic_DNA"/>
</dbReference>
<accession>A0A1W6LN03</accession>
<gene>
    <name evidence="1" type="ORF">STSP1_01553</name>
</gene>
<dbReference type="STRING" id="1941349.STSP1_01553"/>
<keyword evidence="2" id="KW-1185">Reference proteome</keyword>
<reference evidence="2" key="1">
    <citation type="submission" date="2017-04" db="EMBL/GenBank/DDBJ databases">
        <title>Comparative genomics and description of representatives of a novel lineage of planctomycetes thriving in anoxic sediments.</title>
        <authorList>
            <person name="Spring S."/>
            <person name="Bunk B."/>
            <person name="Sproer C."/>
        </authorList>
    </citation>
    <scope>NUCLEOTIDE SEQUENCE [LARGE SCALE GENOMIC DNA]</scope>
    <source>
        <strain evidence="2">ST-PulAB-D4</strain>
    </source>
</reference>
<evidence type="ECO:0000313" key="1">
    <source>
        <dbReference type="EMBL" id="ARN57157.1"/>
    </source>
</evidence>